<keyword evidence="1" id="KW-0233">DNA recombination</keyword>
<dbReference type="PANTHER" id="PTHR30446">
    <property type="entry name" value="RECOMBINATION PROTEIN RECR"/>
    <property type="match status" value="1"/>
</dbReference>
<dbReference type="PANTHER" id="PTHR30446:SF0">
    <property type="entry name" value="RECOMBINATION PROTEIN RECR"/>
    <property type="match status" value="1"/>
</dbReference>
<keyword evidence="1" id="KW-0227">DNA damage</keyword>
<keyword evidence="3" id="KW-1185">Reference proteome</keyword>
<dbReference type="GO" id="GO:0006310">
    <property type="term" value="P:DNA recombination"/>
    <property type="evidence" value="ECO:0007669"/>
    <property type="project" value="UniProtKB-UniRule"/>
</dbReference>
<dbReference type="InterPro" id="IPR000093">
    <property type="entry name" value="DNA_Rcmb_RecR"/>
</dbReference>
<gene>
    <name evidence="1 2" type="primary">recR</name>
    <name evidence="2" type="ORF">Psal009_02291</name>
</gene>
<dbReference type="GO" id="GO:0008270">
    <property type="term" value="F:zinc ion binding"/>
    <property type="evidence" value="ECO:0007669"/>
    <property type="project" value="UniProtKB-KW"/>
</dbReference>
<dbReference type="CDD" id="cd01025">
    <property type="entry name" value="TOPRIM_recR"/>
    <property type="match status" value="1"/>
</dbReference>
<dbReference type="Pfam" id="PF13662">
    <property type="entry name" value="Toprim_4"/>
    <property type="match status" value="1"/>
</dbReference>
<organism evidence="2 3">
    <name type="scientific">Piscirickettsia salmonis</name>
    <dbReference type="NCBI Taxonomy" id="1238"/>
    <lineage>
        <taxon>Bacteria</taxon>
        <taxon>Pseudomonadati</taxon>
        <taxon>Pseudomonadota</taxon>
        <taxon>Gammaproteobacteria</taxon>
        <taxon>Thiotrichales</taxon>
        <taxon>Piscirickettsiaceae</taxon>
        <taxon>Piscirickettsia</taxon>
    </lineage>
</organism>
<evidence type="ECO:0000313" key="2">
    <source>
        <dbReference type="EMBL" id="QGO06380.1"/>
    </source>
</evidence>
<comment type="similarity">
    <text evidence="1">Belongs to the RecR family.</text>
</comment>
<reference evidence="2 3" key="1">
    <citation type="submission" date="2019-04" db="EMBL/GenBank/DDBJ databases">
        <title>Complete genome sequencing of Piscirickettsia salmonis strain Psal-009.</title>
        <authorList>
            <person name="Schober I."/>
            <person name="Bunk B."/>
            <person name="Sproer C."/>
            <person name="Carril G.P."/>
            <person name="Riedel T."/>
            <person name="Flores-Herrera P.A."/>
            <person name="Nourdin-Galindo G."/>
            <person name="Marshall S.H."/>
            <person name="Overmann J."/>
        </authorList>
    </citation>
    <scope>NUCLEOTIDE SEQUENCE [LARGE SCALE GENOMIC DNA]</scope>
    <source>
        <strain evidence="2 3">Psal-009</strain>
    </source>
</reference>
<keyword evidence="1" id="KW-0862">Zinc</keyword>
<dbReference type="InterPro" id="IPR015967">
    <property type="entry name" value="Rcmb_RecR_Znf"/>
</dbReference>
<dbReference type="SUPFAM" id="SSF111304">
    <property type="entry name" value="Recombination protein RecR"/>
    <property type="match status" value="1"/>
</dbReference>
<dbReference type="InterPro" id="IPR023627">
    <property type="entry name" value="Rcmb_RecR"/>
</dbReference>
<sequence>MADKIQQLVQAFKCLPGVGTKGAQRMAYHLLERGRQQAEHLGKALLEAVNEVQHCQKCRTLCMESVCSVCNDSRRDQGLLCIVESPMDQRAIEQTGMYQGCYFVLLGRLSPLDGLGPDEIGLMALEQRVQEGVINEVVLATSSTVEGEATAHFIADQLKGACKVTRIAHGVPFGGELEFVNSGTLSHAFELRREFNYS</sequence>
<dbReference type="EMBL" id="CP038908">
    <property type="protein sequence ID" value="QGO06380.1"/>
    <property type="molecule type" value="Genomic_DNA"/>
</dbReference>
<dbReference type="GeneID" id="66741482"/>
<dbReference type="Gene3D" id="3.40.1360.10">
    <property type="match status" value="1"/>
</dbReference>
<keyword evidence="1" id="KW-0479">Metal-binding</keyword>
<name>A0A9Q5VBS7_PISSA</name>
<proteinExistence type="inferred from homology"/>
<dbReference type="RefSeq" id="WP_016209800.1">
    <property type="nucleotide sequence ID" value="NZ_CP012413.1"/>
</dbReference>
<feature type="zinc finger region" description="C4-type" evidence="1">
    <location>
        <begin position="55"/>
        <end position="70"/>
    </location>
</feature>
<dbReference type="Pfam" id="PF21176">
    <property type="entry name" value="RecR_HhH"/>
    <property type="match status" value="1"/>
</dbReference>
<dbReference type="Proteomes" id="UP000422232">
    <property type="component" value="Chromosome"/>
</dbReference>
<dbReference type="Gene3D" id="1.10.8.420">
    <property type="entry name" value="RecR Domain 1"/>
    <property type="match status" value="1"/>
</dbReference>
<keyword evidence="1" id="KW-0863">Zinc-finger</keyword>
<dbReference type="PROSITE" id="PS50880">
    <property type="entry name" value="TOPRIM"/>
    <property type="match status" value="1"/>
</dbReference>
<dbReference type="InterPro" id="IPR006171">
    <property type="entry name" value="TOPRIM_dom"/>
</dbReference>
<dbReference type="Gene3D" id="6.10.250.240">
    <property type="match status" value="1"/>
</dbReference>
<protein>
    <recommendedName>
        <fullName evidence="1">Recombination protein RecR</fullName>
    </recommendedName>
</protein>
<dbReference type="GO" id="GO:0003677">
    <property type="term" value="F:DNA binding"/>
    <property type="evidence" value="ECO:0007669"/>
    <property type="project" value="UniProtKB-UniRule"/>
</dbReference>
<dbReference type="HAMAP" id="MF_00017">
    <property type="entry name" value="RecR"/>
    <property type="match status" value="1"/>
</dbReference>
<comment type="function">
    <text evidence="1">May play a role in DNA repair. It seems to be involved in an RecBC-independent recombinational process of DNA repair. It may act with RecF and RecO.</text>
</comment>
<dbReference type="AlphaFoldDB" id="A0A9Q5VBS7"/>
<dbReference type="Pfam" id="PF21175">
    <property type="entry name" value="RecR_C"/>
    <property type="match status" value="1"/>
</dbReference>
<dbReference type="GO" id="GO:0006281">
    <property type="term" value="P:DNA repair"/>
    <property type="evidence" value="ECO:0007669"/>
    <property type="project" value="UniProtKB-UniRule"/>
</dbReference>
<keyword evidence="1" id="KW-0234">DNA repair</keyword>
<dbReference type="PROSITE" id="PS01300">
    <property type="entry name" value="RECR"/>
    <property type="match status" value="1"/>
</dbReference>
<evidence type="ECO:0000256" key="1">
    <source>
        <dbReference type="HAMAP-Rule" id="MF_00017"/>
    </source>
</evidence>
<dbReference type="NCBIfam" id="TIGR00615">
    <property type="entry name" value="recR"/>
    <property type="match status" value="1"/>
</dbReference>
<accession>A0A9Q5VBS7</accession>
<evidence type="ECO:0000313" key="3">
    <source>
        <dbReference type="Proteomes" id="UP000422232"/>
    </source>
</evidence>
<dbReference type="InterPro" id="IPR034137">
    <property type="entry name" value="TOPRIM_RecR"/>
</dbReference>
<dbReference type="SMART" id="SM00493">
    <property type="entry name" value="TOPRIM"/>
    <property type="match status" value="1"/>
</dbReference>